<dbReference type="STRING" id="413434.SAMN04488132_112100"/>
<dbReference type="OrthoDB" id="9793162at2"/>
<evidence type="ECO:0000259" key="2">
    <source>
        <dbReference type="Pfam" id="PF03372"/>
    </source>
</evidence>
<dbReference type="RefSeq" id="WP_078832610.1">
    <property type="nucleotide sequence ID" value="NZ_FUWH01000012.1"/>
</dbReference>
<evidence type="ECO:0000313" key="4">
    <source>
        <dbReference type="Proteomes" id="UP000190888"/>
    </source>
</evidence>
<dbReference type="EMBL" id="FUWH01000012">
    <property type="protein sequence ID" value="SKA15530.1"/>
    <property type="molecule type" value="Genomic_DNA"/>
</dbReference>
<dbReference type="CDD" id="cd09083">
    <property type="entry name" value="EEP-1"/>
    <property type="match status" value="1"/>
</dbReference>
<keyword evidence="1" id="KW-0732">Signal</keyword>
<proteinExistence type="predicted"/>
<dbReference type="SUPFAM" id="SSF56219">
    <property type="entry name" value="DNase I-like"/>
    <property type="match status" value="1"/>
</dbReference>
<keyword evidence="4" id="KW-1185">Reference proteome</keyword>
<feature type="chain" id="PRO_5012210992" evidence="1">
    <location>
        <begin position="20"/>
        <end position="277"/>
    </location>
</feature>
<dbReference type="InterPro" id="IPR050410">
    <property type="entry name" value="CCR4/nocturin_mRNA_transcr"/>
</dbReference>
<feature type="domain" description="Endonuclease/exonuclease/phosphatase" evidence="2">
    <location>
        <begin position="25"/>
        <end position="267"/>
    </location>
</feature>
<dbReference type="GO" id="GO:0000175">
    <property type="term" value="F:3'-5'-RNA exonuclease activity"/>
    <property type="evidence" value="ECO:0007669"/>
    <property type="project" value="TreeGrafter"/>
</dbReference>
<dbReference type="Pfam" id="PF03372">
    <property type="entry name" value="Exo_endo_phos"/>
    <property type="match status" value="1"/>
</dbReference>
<name>A0A1T4RHP6_9BACT</name>
<dbReference type="GO" id="GO:0004519">
    <property type="term" value="F:endonuclease activity"/>
    <property type="evidence" value="ECO:0007669"/>
    <property type="project" value="UniProtKB-KW"/>
</dbReference>
<keyword evidence="3" id="KW-0269">Exonuclease</keyword>
<organism evidence="3 4">
    <name type="scientific">Sediminibacterium ginsengisoli</name>
    <dbReference type="NCBI Taxonomy" id="413434"/>
    <lineage>
        <taxon>Bacteria</taxon>
        <taxon>Pseudomonadati</taxon>
        <taxon>Bacteroidota</taxon>
        <taxon>Chitinophagia</taxon>
        <taxon>Chitinophagales</taxon>
        <taxon>Chitinophagaceae</taxon>
        <taxon>Sediminibacterium</taxon>
    </lineage>
</organism>
<accession>A0A1T4RHP6</accession>
<dbReference type="AlphaFoldDB" id="A0A1T4RHP6"/>
<gene>
    <name evidence="3" type="ORF">SAMN04488132_112100</name>
</gene>
<reference evidence="3 4" key="1">
    <citation type="submission" date="2017-02" db="EMBL/GenBank/DDBJ databases">
        <authorList>
            <person name="Peterson S.W."/>
        </authorList>
    </citation>
    <scope>NUCLEOTIDE SEQUENCE [LARGE SCALE GENOMIC DNA]</scope>
    <source>
        <strain evidence="3 4">DSM 22335</strain>
    </source>
</reference>
<evidence type="ECO:0000313" key="3">
    <source>
        <dbReference type="EMBL" id="SKA15530.1"/>
    </source>
</evidence>
<dbReference type="InterPro" id="IPR036691">
    <property type="entry name" value="Endo/exonu/phosph_ase_sf"/>
</dbReference>
<keyword evidence="3" id="KW-0255">Endonuclease</keyword>
<keyword evidence="3" id="KW-0378">Hydrolase</keyword>
<dbReference type="Gene3D" id="3.60.10.10">
    <property type="entry name" value="Endonuclease/exonuclease/phosphatase"/>
    <property type="match status" value="1"/>
</dbReference>
<sequence>MKFRSLLFLLLLISGFAGAQQYTVATFNLRYGNQSDTGNLWVNRAPVVASLIRFHQFDIFGTQEGLIGQLNDLSTALPEYERYGIGRDDGKEKGEHSAIFFKKDKFKLLNKGDFWLSETPEKPGPGWDARLNRICSWVYLQDVKTKKKFYFFNVHYDHQGVKAREESSKLILAKIAQLAGRQPVIFTGDFNGDHEALWYKSIAESGTMFDSYTLSPLRYANSGSFNGFGATVKRPGIIDHIFVSKEIKVSRYGILTDTYMGKYPSDHFPVLADVQIR</sequence>
<dbReference type="Proteomes" id="UP000190888">
    <property type="component" value="Unassembled WGS sequence"/>
</dbReference>
<protein>
    <submittedName>
        <fullName evidence="3">Metal-dependent hydrolase, endonuclease/exonuclease/phosphatase family</fullName>
    </submittedName>
</protein>
<keyword evidence="3" id="KW-0540">Nuclease</keyword>
<dbReference type="InterPro" id="IPR005135">
    <property type="entry name" value="Endo/exonuclease/phosphatase"/>
</dbReference>
<dbReference type="PANTHER" id="PTHR12121">
    <property type="entry name" value="CARBON CATABOLITE REPRESSOR PROTEIN 4"/>
    <property type="match status" value="1"/>
</dbReference>
<feature type="signal peptide" evidence="1">
    <location>
        <begin position="1"/>
        <end position="19"/>
    </location>
</feature>
<dbReference type="PANTHER" id="PTHR12121:SF36">
    <property type="entry name" value="ENDONUCLEASE_EXONUCLEASE_PHOSPHATASE DOMAIN-CONTAINING PROTEIN"/>
    <property type="match status" value="1"/>
</dbReference>
<evidence type="ECO:0000256" key="1">
    <source>
        <dbReference type="SAM" id="SignalP"/>
    </source>
</evidence>